<evidence type="ECO:0000313" key="1">
    <source>
        <dbReference type="EMBL" id="CAB4130446.1"/>
    </source>
</evidence>
<dbReference type="EMBL" id="LR796238">
    <property type="protein sequence ID" value="CAB4130446.1"/>
    <property type="molecule type" value="Genomic_DNA"/>
</dbReference>
<name>A0A6J5LB30_9CAUD</name>
<protein>
    <submittedName>
        <fullName evidence="1">Uncharacterized protein</fullName>
    </submittedName>
</protein>
<accession>A0A6J5LB30</accession>
<organism evidence="1">
    <name type="scientific">uncultured Caudovirales phage</name>
    <dbReference type="NCBI Taxonomy" id="2100421"/>
    <lineage>
        <taxon>Viruses</taxon>
        <taxon>Duplodnaviria</taxon>
        <taxon>Heunggongvirae</taxon>
        <taxon>Uroviricota</taxon>
        <taxon>Caudoviricetes</taxon>
        <taxon>Peduoviridae</taxon>
        <taxon>Maltschvirus</taxon>
        <taxon>Maltschvirus maltsch</taxon>
    </lineage>
</organism>
<gene>
    <name evidence="1" type="ORF">UFOVP119_70</name>
</gene>
<reference evidence="1" key="1">
    <citation type="submission" date="2020-04" db="EMBL/GenBank/DDBJ databases">
        <authorList>
            <person name="Chiriac C."/>
            <person name="Salcher M."/>
            <person name="Ghai R."/>
            <person name="Kavagutti S V."/>
        </authorList>
    </citation>
    <scope>NUCLEOTIDE SEQUENCE</scope>
</reference>
<proteinExistence type="predicted"/>
<sequence>MRGQDMFSPIGDMPLGNPDVVEELVRQFILEVVDIRKAYHEDKIEGPAATIAVAKAAARYAAIFMGGDPQYSHTEWNTPERLGAFLLDTLPPGEIGATTANACELFFHRIAADLLREAIVPSEQEKITEDALRFRLDVIVEDARYALLGLYNNPEGDENSDAE</sequence>